<feature type="region of interest" description="Disordered" evidence="1">
    <location>
        <begin position="755"/>
        <end position="866"/>
    </location>
</feature>
<accession>A0A2W5BAF7</accession>
<feature type="compositionally biased region" description="Gly residues" evidence="1">
    <location>
        <begin position="811"/>
        <end position="839"/>
    </location>
</feature>
<gene>
    <name evidence="2" type="ORF">DI609_00400</name>
</gene>
<proteinExistence type="predicted"/>
<evidence type="ECO:0000256" key="1">
    <source>
        <dbReference type="SAM" id="MobiDB-lite"/>
    </source>
</evidence>
<protein>
    <submittedName>
        <fullName evidence="2">Uncharacterized protein</fullName>
    </submittedName>
</protein>
<sequence>MPIEQGHALGHTDTMREQIVDSFMRSPFQSAATARDTGSSMAEVIAGNYIPPETGSATWQKELAATALTPEEAAARLNDPSDPLYIDPEDTSESANEARTAAVTLLCSPDLSDTSGMDAWVSEQCSREHSEIVAQAALERTKDMHEATRDLAGLVSDAELSHAVRATGQGLSVGSGIHMAHGVEDAFVATADNTRHTTSFITAKIALDDDRARAVTEGCLNRGSREDTRAAMEDLAVDFLTHNKGRDEAEVRAHASKYMDFLSEVSKVGKFDYKEPDPKAVAEIAKMHEEFMATIPEDEKDSFKEVREVLGSVAKECSPAKADSMKFVSNYMQRSMESDPENQVNFLVASDVEQVVRHAAPIGRGTFMYCGKYTEDSFDKVRFKAISQATNRSAGIHAKEEDSWYNVVRRDLDKISPRYKDDGRMDEMVLNLEGSSQSDVDDIKEVLSMYSKEDMDVFFDSFKKSTTSTLLVAHDEEGRASFGPRRIEYMDDDCMTSHVGLRTSDVEALVSGGDISKVKATELKADSTGVFHDQPGAAISGAQADASPYELAAMRAAVDKYNALPVDKRREIAGAGVNEEGWNLEVAEVPICDVYMAKGTKSRYVIRSTSSQSGVSGKRGHIGSKIRLDGSKTTAYHEVTHMVDMHVAENNAMAHEFLSERTAGLEETVYAQDGDKVERVIADSFYTSYIGKTNYGADASEVNTMGIQVMTAHHDDSEVKGAVTDFDSVPKRKGRAVVSMAPTLIDPEHHAHTLGLLAGSPRKRATPKQKPSTAGRSPFDGRSNGGNSGNPFGDNPFVGSSSGRSPFDGGNPFGGSGDSDNTRGGGNPFGDNPFGGGNSSSGRSPFEGRGGNSGSGRSPFEDNPFA</sequence>
<name>A0A2W5BAF7_9CORY</name>
<evidence type="ECO:0000313" key="3">
    <source>
        <dbReference type="Proteomes" id="UP000249451"/>
    </source>
</evidence>
<dbReference type="AlphaFoldDB" id="A0A2W5BAF7"/>
<evidence type="ECO:0000313" key="2">
    <source>
        <dbReference type="EMBL" id="PZP03785.1"/>
    </source>
</evidence>
<reference evidence="2 3" key="1">
    <citation type="submission" date="2017-11" db="EMBL/GenBank/DDBJ databases">
        <title>Infants hospitalized years apart are colonized by the same room-sourced microbial strains.</title>
        <authorList>
            <person name="Brooks B."/>
            <person name="Olm M.R."/>
            <person name="Firek B.A."/>
            <person name="Baker R."/>
            <person name="Thomas B.C."/>
            <person name="Morowitz M.J."/>
            <person name="Banfield J.F."/>
        </authorList>
    </citation>
    <scope>NUCLEOTIDE SEQUENCE [LARGE SCALE GENOMIC DNA]</scope>
    <source>
        <strain evidence="2">S2_012_000_R3_87</strain>
    </source>
</reference>
<dbReference type="EMBL" id="QFNY01000004">
    <property type="protein sequence ID" value="PZP03785.1"/>
    <property type="molecule type" value="Genomic_DNA"/>
</dbReference>
<comment type="caution">
    <text evidence="2">The sequence shown here is derived from an EMBL/GenBank/DDBJ whole genome shotgun (WGS) entry which is preliminary data.</text>
</comment>
<organism evidence="2 3">
    <name type="scientific">Corynebacterium urealyticum</name>
    <dbReference type="NCBI Taxonomy" id="43771"/>
    <lineage>
        <taxon>Bacteria</taxon>
        <taxon>Bacillati</taxon>
        <taxon>Actinomycetota</taxon>
        <taxon>Actinomycetes</taxon>
        <taxon>Mycobacteriales</taxon>
        <taxon>Corynebacteriaceae</taxon>
        <taxon>Corynebacterium</taxon>
    </lineage>
</organism>
<dbReference type="Proteomes" id="UP000249451">
    <property type="component" value="Unassembled WGS sequence"/>
</dbReference>